<accession>A0A162KVT4</accession>
<evidence type="ECO:0008006" key="3">
    <source>
        <dbReference type="Google" id="ProtNLM"/>
    </source>
</evidence>
<reference evidence="1 2" key="1">
    <citation type="submission" date="2015-12" db="EMBL/GenBank/DDBJ databases">
        <title>Genome sequence of Tistrella mobilis MCCC 1A02139.</title>
        <authorList>
            <person name="Lu L."/>
            <person name="Lai Q."/>
            <person name="Shao Z."/>
            <person name="Qian P."/>
        </authorList>
    </citation>
    <scope>NUCLEOTIDE SEQUENCE [LARGE SCALE GENOMIC DNA]</scope>
    <source>
        <strain evidence="1 2">MCCC 1A02139</strain>
    </source>
</reference>
<organism evidence="1 2">
    <name type="scientific">Tistrella mobilis</name>
    <dbReference type="NCBI Taxonomy" id="171437"/>
    <lineage>
        <taxon>Bacteria</taxon>
        <taxon>Pseudomonadati</taxon>
        <taxon>Pseudomonadota</taxon>
        <taxon>Alphaproteobacteria</taxon>
        <taxon>Geminicoccales</taxon>
        <taxon>Geminicoccaceae</taxon>
        <taxon>Tistrella</taxon>
    </lineage>
</organism>
<proteinExistence type="predicted"/>
<evidence type="ECO:0000313" key="2">
    <source>
        <dbReference type="Proteomes" id="UP000075787"/>
    </source>
</evidence>
<protein>
    <recommendedName>
        <fullName evidence="3">Peptidase C39 domain-containing protein</fullName>
    </recommendedName>
</protein>
<dbReference type="AlphaFoldDB" id="A0A162KVT4"/>
<dbReference type="RefSeq" id="WP_062764584.1">
    <property type="nucleotide sequence ID" value="NZ_CP121017.1"/>
</dbReference>
<name>A0A162KVT4_9PROT</name>
<dbReference type="GeneID" id="97242846"/>
<dbReference type="Proteomes" id="UP000075787">
    <property type="component" value="Unassembled WGS sequence"/>
</dbReference>
<gene>
    <name evidence="1" type="ORF">AUP44_05870</name>
</gene>
<sequence>MTPPRSCHLAFRLEPQIAPCLCWAALGSALAAHYGLEDAPGQRDLVIRIFGRFDPKPAPAEAVLQALGLLKTRIDRPLTTEEIRAEITAGRVIAAEIALGFGGAHLVAISGIAADDRVQVDDPRSGRSLMPLAELVADPGGWWSWRRSFLTGPPG</sequence>
<dbReference type="EMBL" id="LPZR01000158">
    <property type="protein sequence ID" value="KYO52258.1"/>
    <property type="molecule type" value="Genomic_DNA"/>
</dbReference>
<evidence type="ECO:0000313" key="1">
    <source>
        <dbReference type="EMBL" id="KYO52258.1"/>
    </source>
</evidence>
<comment type="caution">
    <text evidence="1">The sequence shown here is derived from an EMBL/GenBank/DDBJ whole genome shotgun (WGS) entry which is preliminary data.</text>
</comment>